<dbReference type="Proteomes" id="UP001283361">
    <property type="component" value="Unassembled WGS sequence"/>
</dbReference>
<sequence length="73" mass="8036">MTSSPTSTGCPARCLMDYPTFMGQTRLTNGGVIVNPINYRPDQGDMAVFIGETYVLSVLNRVASPRRLKRSIL</sequence>
<evidence type="ECO:0000313" key="2">
    <source>
        <dbReference type="Proteomes" id="UP001283361"/>
    </source>
</evidence>
<keyword evidence="2" id="KW-1185">Reference proteome</keyword>
<proteinExistence type="predicted"/>
<dbReference type="EMBL" id="JAWDGP010001073">
    <property type="protein sequence ID" value="KAK3795305.1"/>
    <property type="molecule type" value="Genomic_DNA"/>
</dbReference>
<gene>
    <name evidence="1" type="ORF">RRG08_004460</name>
</gene>
<name>A0AAE1AWF2_9GAST</name>
<reference evidence="1" key="1">
    <citation type="journal article" date="2023" name="G3 (Bethesda)">
        <title>A reference genome for the long-term kleptoplast-retaining sea slug Elysia crispata morphotype clarki.</title>
        <authorList>
            <person name="Eastman K.E."/>
            <person name="Pendleton A.L."/>
            <person name="Shaikh M.A."/>
            <person name="Suttiyut T."/>
            <person name="Ogas R."/>
            <person name="Tomko P."/>
            <person name="Gavelis G."/>
            <person name="Widhalm J.R."/>
            <person name="Wisecaver J.H."/>
        </authorList>
    </citation>
    <scope>NUCLEOTIDE SEQUENCE</scope>
    <source>
        <strain evidence="1">ECLA1</strain>
    </source>
</reference>
<accession>A0AAE1AWF2</accession>
<dbReference type="AlphaFoldDB" id="A0AAE1AWF2"/>
<organism evidence="1 2">
    <name type="scientific">Elysia crispata</name>
    <name type="common">lettuce slug</name>
    <dbReference type="NCBI Taxonomy" id="231223"/>
    <lineage>
        <taxon>Eukaryota</taxon>
        <taxon>Metazoa</taxon>
        <taxon>Spiralia</taxon>
        <taxon>Lophotrochozoa</taxon>
        <taxon>Mollusca</taxon>
        <taxon>Gastropoda</taxon>
        <taxon>Heterobranchia</taxon>
        <taxon>Euthyneura</taxon>
        <taxon>Panpulmonata</taxon>
        <taxon>Sacoglossa</taxon>
        <taxon>Placobranchoidea</taxon>
        <taxon>Plakobranchidae</taxon>
        <taxon>Elysia</taxon>
    </lineage>
</organism>
<comment type="caution">
    <text evidence="1">The sequence shown here is derived from an EMBL/GenBank/DDBJ whole genome shotgun (WGS) entry which is preliminary data.</text>
</comment>
<evidence type="ECO:0000313" key="1">
    <source>
        <dbReference type="EMBL" id="KAK3795305.1"/>
    </source>
</evidence>
<protein>
    <submittedName>
        <fullName evidence="1">Uncharacterized protein</fullName>
    </submittedName>
</protein>